<comment type="caution">
    <text evidence="3">The sequence shown here is derived from an EMBL/GenBank/DDBJ whole genome shotgun (WGS) entry which is preliminary data.</text>
</comment>
<dbReference type="InterPro" id="IPR020904">
    <property type="entry name" value="Sc_DH/Rdtase_CS"/>
</dbReference>
<sequence>MKMLNSQVILVTGAGQGLGREIAIMAAKEGASVVVNDIGASLDGKGNDRTAAEKVVGEIEELGGIAVANFDSVSDWNSAHAMVSQAVDRFGRLDGIVNNAGILRDSIFHKMQEQDFDAVVSTHLKGTFNVSRAAAEQFRAQDYGRMVHMTSTSGLIGSVGQANYSAAKMGIIGLSTSIAIEMGRYNVTSNCVAPFAFSRMTGSIPVNTKDDEARMERIKTMEASKVAVLVAALLSKDAAKVSGQVFSSRANEISLYNAMRPFRTLHRSPGWRVPEVVNTVFPAFESDFSPLEVTGDVYRWDPV</sequence>
<keyword evidence="4" id="KW-1185">Reference proteome</keyword>
<evidence type="ECO:0000256" key="1">
    <source>
        <dbReference type="RuleBase" id="RU000363"/>
    </source>
</evidence>
<evidence type="ECO:0000313" key="3">
    <source>
        <dbReference type="EMBL" id="MDA4848545.1"/>
    </source>
</evidence>
<name>A0ABT4VV17_9HYPH</name>
<dbReference type="Gene3D" id="3.40.50.720">
    <property type="entry name" value="NAD(P)-binding Rossmann-like Domain"/>
    <property type="match status" value="1"/>
</dbReference>
<dbReference type="EMBL" id="JAPJZH010000024">
    <property type="protein sequence ID" value="MDA4848545.1"/>
    <property type="molecule type" value="Genomic_DNA"/>
</dbReference>
<dbReference type="Pfam" id="PF00106">
    <property type="entry name" value="adh_short"/>
    <property type="match status" value="1"/>
</dbReference>
<organism evidence="3 4">
    <name type="scientific">Hoeflea poritis</name>
    <dbReference type="NCBI Taxonomy" id="2993659"/>
    <lineage>
        <taxon>Bacteria</taxon>
        <taxon>Pseudomonadati</taxon>
        <taxon>Pseudomonadota</taxon>
        <taxon>Alphaproteobacteria</taxon>
        <taxon>Hyphomicrobiales</taxon>
        <taxon>Rhizobiaceae</taxon>
        <taxon>Hoeflea</taxon>
    </lineage>
</organism>
<evidence type="ECO:0000259" key="2">
    <source>
        <dbReference type="SMART" id="SM00822"/>
    </source>
</evidence>
<dbReference type="PROSITE" id="PS00061">
    <property type="entry name" value="ADH_SHORT"/>
    <property type="match status" value="1"/>
</dbReference>
<reference evidence="3" key="1">
    <citation type="submission" date="2022-11" db="EMBL/GenBank/DDBJ databases">
        <title>Hoeflea poritis sp. nov., isolated from scleractinian coral Porites lutea.</title>
        <authorList>
            <person name="Zhang G."/>
            <person name="Wei Q."/>
            <person name="Cai L."/>
        </authorList>
    </citation>
    <scope>NUCLEOTIDE SEQUENCE</scope>
    <source>
        <strain evidence="3">E7-10</strain>
    </source>
</reference>
<dbReference type="PANTHER" id="PTHR45024">
    <property type="entry name" value="DEHYDROGENASES, SHORT CHAIN"/>
    <property type="match status" value="1"/>
</dbReference>
<accession>A0ABT4VV17</accession>
<dbReference type="RefSeq" id="WP_271092415.1">
    <property type="nucleotide sequence ID" value="NZ_JAPJZH010000024.1"/>
</dbReference>
<dbReference type="PRINTS" id="PR00081">
    <property type="entry name" value="GDHRDH"/>
</dbReference>
<dbReference type="PRINTS" id="PR00080">
    <property type="entry name" value="SDRFAMILY"/>
</dbReference>
<comment type="similarity">
    <text evidence="1">Belongs to the short-chain dehydrogenases/reductases (SDR) family.</text>
</comment>
<dbReference type="Proteomes" id="UP001148313">
    <property type="component" value="Unassembled WGS sequence"/>
</dbReference>
<dbReference type="InterPro" id="IPR057326">
    <property type="entry name" value="KR_dom"/>
</dbReference>
<dbReference type="SUPFAM" id="SSF51735">
    <property type="entry name" value="NAD(P)-binding Rossmann-fold domains"/>
    <property type="match status" value="1"/>
</dbReference>
<protein>
    <submittedName>
        <fullName evidence="3">SDR family NAD(P)-dependent oxidoreductase</fullName>
    </submittedName>
</protein>
<gene>
    <name evidence="3" type="ORF">OOZ53_24520</name>
</gene>
<dbReference type="SMART" id="SM00822">
    <property type="entry name" value="PKS_KR"/>
    <property type="match status" value="1"/>
</dbReference>
<dbReference type="InterPro" id="IPR036291">
    <property type="entry name" value="NAD(P)-bd_dom_sf"/>
</dbReference>
<proteinExistence type="inferred from homology"/>
<evidence type="ECO:0000313" key="4">
    <source>
        <dbReference type="Proteomes" id="UP001148313"/>
    </source>
</evidence>
<dbReference type="InterPro" id="IPR002347">
    <property type="entry name" value="SDR_fam"/>
</dbReference>
<feature type="domain" description="Ketoreductase" evidence="2">
    <location>
        <begin position="7"/>
        <end position="203"/>
    </location>
</feature>
<dbReference type="InterPro" id="IPR051687">
    <property type="entry name" value="Peroxisomal_Beta-Oxidation"/>
</dbReference>
<dbReference type="PANTHER" id="PTHR45024:SF3">
    <property type="entry name" value="BLL2957 PROTEIN"/>
    <property type="match status" value="1"/>
</dbReference>